<protein>
    <recommendedName>
        <fullName evidence="3">Luciferase-like domain-containing protein</fullName>
    </recommendedName>
</protein>
<sequence length="119" mass="13255">MPGSTTGALAPVTAEELDERVATYRRLAEGRKEPAELNVLIQMVAVTEDREGAVRPMLPHVPHLSLEQALELPILLTGTLDEIVDQVRRQRERYGFSYLTVLEPYMEAFAPVIAALRGE</sequence>
<name>A0A4Y3VHH0_9ACTN</name>
<dbReference type="InterPro" id="IPR036661">
    <property type="entry name" value="Luciferase-like_sf"/>
</dbReference>
<dbReference type="Proteomes" id="UP000317881">
    <property type="component" value="Unassembled WGS sequence"/>
</dbReference>
<keyword evidence="2" id="KW-1185">Reference proteome</keyword>
<organism evidence="1 2">
    <name type="scientific">Streptomyces spinoverrucosus</name>
    <dbReference type="NCBI Taxonomy" id="284043"/>
    <lineage>
        <taxon>Bacteria</taxon>
        <taxon>Bacillati</taxon>
        <taxon>Actinomycetota</taxon>
        <taxon>Actinomycetes</taxon>
        <taxon>Kitasatosporales</taxon>
        <taxon>Streptomycetaceae</taxon>
        <taxon>Streptomyces</taxon>
    </lineage>
</organism>
<gene>
    <name evidence="1" type="ORF">SSP24_32900</name>
</gene>
<accession>A0A4Y3VHH0</accession>
<evidence type="ECO:0000313" key="2">
    <source>
        <dbReference type="Proteomes" id="UP000317881"/>
    </source>
</evidence>
<comment type="caution">
    <text evidence="1">The sequence shown here is derived from an EMBL/GenBank/DDBJ whole genome shotgun (WGS) entry which is preliminary data.</text>
</comment>
<reference evidence="1 2" key="1">
    <citation type="submission" date="2019-06" db="EMBL/GenBank/DDBJ databases">
        <title>Whole genome shotgun sequence of Streptomyces spinoverrucosus NBRC 14228.</title>
        <authorList>
            <person name="Hosoyama A."/>
            <person name="Uohara A."/>
            <person name="Ohji S."/>
            <person name="Ichikawa N."/>
        </authorList>
    </citation>
    <scope>NUCLEOTIDE SEQUENCE [LARGE SCALE GENOMIC DNA]</scope>
    <source>
        <strain evidence="1 2">NBRC 14228</strain>
    </source>
</reference>
<evidence type="ECO:0000313" key="1">
    <source>
        <dbReference type="EMBL" id="GEC05635.1"/>
    </source>
</evidence>
<dbReference type="Gene3D" id="3.20.20.30">
    <property type="entry name" value="Luciferase-like domain"/>
    <property type="match status" value="1"/>
</dbReference>
<dbReference type="GO" id="GO:0016705">
    <property type="term" value="F:oxidoreductase activity, acting on paired donors, with incorporation or reduction of molecular oxygen"/>
    <property type="evidence" value="ECO:0007669"/>
    <property type="project" value="InterPro"/>
</dbReference>
<evidence type="ECO:0008006" key="3">
    <source>
        <dbReference type="Google" id="ProtNLM"/>
    </source>
</evidence>
<proteinExistence type="predicted"/>
<dbReference type="SUPFAM" id="SSF51679">
    <property type="entry name" value="Bacterial luciferase-like"/>
    <property type="match status" value="1"/>
</dbReference>
<dbReference type="EMBL" id="BJND01000022">
    <property type="protein sequence ID" value="GEC05635.1"/>
    <property type="molecule type" value="Genomic_DNA"/>
</dbReference>
<dbReference type="AlphaFoldDB" id="A0A4Y3VHH0"/>